<reference evidence="3 4" key="1">
    <citation type="submission" date="2018-11" db="EMBL/GenBank/DDBJ databases">
        <title>Parancylomarina longa gen. nov., sp. nov., isolated from sediments of southern Okinawa.</title>
        <authorList>
            <person name="Fu T."/>
        </authorList>
    </citation>
    <scope>NUCLEOTIDE SEQUENCE [LARGE SCALE GENOMIC DNA]</scope>
    <source>
        <strain evidence="3 4">T3-2 S1-C</strain>
    </source>
</reference>
<evidence type="ECO:0000313" key="3">
    <source>
        <dbReference type="EMBL" id="RUT79805.1"/>
    </source>
</evidence>
<organism evidence="3 4">
    <name type="scientific">Ancylomarina longa</name>
    <dbReference type="NCBI Taxonomy" id="2487017"/>
    <lineage>
        <taxon>Bacteria</taxon>
        <taxon>Pseudomonadati</taxon>
        <taxon>Bacteroidota</taxon>
        <taxon>Bacteroidia</taxon>
        <taxon>Marinilabiliales</taxon>
        <taxon>Marinifilaceae</taxon>
        <taxon>Ancylomarina</taxon>
    </lineage>
</organism>
<dbReference type="PANTHER" id="PTHR31793">
    <property type="entry name" value="4-HYDROXYBENZOYL-COA THIOESTERASE FAMILY MEMBER"/>
    <property type="match status" value="1"/>
</dbReference>
<dbReference type="NCBIfam" id="TIGR00051">
    <property type="entry name" value="YbgC/FadM family acyl-CoA thioesterase"/>
    <property type="match status" value="1"/>
</dbReference>
<dbReference type="SUPFAM" id="SSF54637">
    <property type="entry name" value="Thioesterase/thiol ester dehydrase-isomerase"/>
    <property type="match status" value="1"/>
</dbReference>
<evidence type="ECO:0000256" key="1">
    <source>
        <dbReference type="ARBA" id="ARBA00005953"/>
    </source>
</evidence>
<gene>
    <name evidence="3" type="ORF">DLK05_00150</name>
</gene>
<dbReference type="InterPro" id="IPR050563">
    <property type="entry name" value="4-hydroxybenzoyl-CoA_TE"/>
</dbReference>
<dbReference type="InterPro" id="IPR029069">
    <property type="entry name" value="HotDog_dom_sf"/>
</dbReference>
<evidence type="ECO:0000313" key="4">
    <source>
        <dbReference type="Proteomes" id="UP000282985"/>
    </source>
</evidence>
<dbReference type="CDD" id="cd00586">
    <property type="entry name" value="4HBT"/>
    <property type="match status" value="1"/>
</dbReference>
<dbReference type="Pfam" id="PF13279">
    <property type="entry name" value="4HBT_2"/>
    <property type="match status" value="1"/>
</dbReference>
<dbReference type="InterPro" id="IPR006684">
    <property type="entry name" value="YbgC/YbaW"/>
</dbReference>
<protein>
    <submittedName>
        <fullName evidence="3">Acyl-CoA thioesterase</fullName>
    </submittedName>
</protein>
<dbReference type="GO" id="GO:0047617">
    <property type="term" value="F:fatty acyl-CoA hydrolase activity"/>
    <property type="evidence" value="ECO:0007669"/>
    <property type="project" value="TreeGrafter"/>
</dbReference>
<comment type="caution">
    <text evidence="3">The sequence shown here is derived from an EMBL/GenBank/DDBJ whole genome shotgun (WGS) entry which is preliminary data.</text>
</comment>
<dbReference type="AlphaFoldDB" id="A0A434AZ71"/>
<dbReference type="Proteomes" id="UP000282985">
    <property type="component" value="Unassembled WGS sequence"/>
</dbReference>
<evidence type="ECO:0000256" key="2">
    <source>
        <dbReference type="ARBA" id="ARBA00022801"/>
    </source>
</evidence>
<dbReference type="RefSeq" id="WP_127341944.1">
    <property type="nucleotide sequence ID" value="NZ_RJJX01000001.1"/>
</dbReference>
<keyword evidence="2" id="KW-0378">Hydrolase</keyword>
<name>A0A434AZ71_9BACT</name>
<dbReference type="OrthoDB" id="9799036at2"/>
<dbReference type="Gene3D" id="3.10.129.10">
    <property type="entry name" value="Hotdog Thioesterase"/>
    <property type="match status" value="1"/>
</dbReference>
<dbReference type="PANTHER" id="PTHR31793:SF27">
    <property type="entry name" value="NOVEL THIOESTERASE SUPERFAMILY DOMAIN AND SAPOSIN A-TYPE DOMAIN CONTAINING PROTEIN (0610012H03RIK)"/>
    <property type="match status" value="1"/>
</dbReference>
<keyword evidence="4" id="KW-1185">Reference proteome</keyword>
<accession>A0A434AZ71</accession>
<sequence>MKNYIFTLALKVRDYECDLQGVVNNSVYQNYLEHARHEFLQSIGNNFKTLHEQGIDAMVSRIEIDYKSSLTSGDEFEVRMNIEREGVKLVFKEDIYRLSDNKLCAKGKVYAICLVNGRLTKGEIFDKLFAEHLQN</sequence>
<comment type="similarity">
    <text evidence="1">Belongs to the 4-hydroxybenzoyl-CoA thioesterase family.</text>
</comment>
<proteinExistence type="inferred from homology"/>
<dbReference type="EMBL" id="RJJX01000001">
    <property type="protein sequence ID" value="RUT79805.1"/>
    <property type="molecule type" value="Genomic_DNA"/>
</dbReference>